<proteinExistence type="predicted"/>
<feature type="domain" description="SGNH hydrolase-type esterase" evidence="2">
    <location>
        <begin position="404"/>
        <end position="538"/>
    </location>
</feature>
<dbReference type="OrthoDB" id="3239155at2"/>
<sequence>MADYKQIRARRDTWSSWSTANPILEPGEPTVVVDPGNPHDGEERSGNGVDRFLDLPVKLQYNAATGALPKVVSDALSKQFAGAVPLNSVSTDATIGALDMGKNAAITIAAAGDSIGMLYPATSWFEGAFKDLFANLWFERPVNLRRWDAANNVLAAPTVVQAGGRTSGGTQTGVTVFSESFNKKTATGTVAEAVGTVPETGGPWQGPSGTYVVSQPADTVGVLQVAAGVTPSLANPIFATMAQAPANPDHVTQRATRISTNSATTAEAFYWSILKTNGDGVRLHLVASSTTTATLTLEVVTNGVVRTIGTLTNALASNTQDQVPVLTVTVSGTAISATSKIGSNAAVSTSGTLTADEVTALTGWTRVGIATTELRYRDDYIVVTATVSSYNAPSVPPVLLINGCANGTTTEYQQARIPQMYPVRPDLFLIGHGMNHTDETPTVFLGKVQALVDALLAVYPDVPIGIITENPRYPAPDGAPASRPADHLARQVALRTYARSKGWFVADAFTYFTKQSDAGYSWVQAADGKHPNTAGQAAMVTTLKSAVSRISTRA</sequence>
<dbReference type="Proteomes" id="UP000072763">
    <property type="component" value="Unassembled WGS sequence"/>
</dbReference>
<evidence type="ECO:0000256" key="1">
    <source>
        <dbReference type="SAM" id="MobiDB-lite"/>
    </source>
</evidence>
<feature type="region of interest" description="Disordered" evidence="1">
    <location>
        <begin position="18"/>
        <end position="47"/>
    </location>
</feature>
<dbReference type="EMBL" id="LDRC01000106">
    <property type="protein sequence ID" value="KTR47310.1"/>
    <property type="molecule type" value="Genomic_DNA"/>
</dbReference>
<name>A0A147DM56_9MICO</name>
<organism evidence="3 4">
    <name type="scientific">Curtobacterium oceanosedimentum</name>
    <dbReference type="NCBI Taxonomy" id="465820"/>
    <lineage>
        <taxon>Bacteria</taxon>
        <taxon>Bacillati</taxon>
        <taxon>Actinomycetota</taxon>
        <taxon>Actinomycetes</taxon>
        <taxon>Micrococcales</taxon>
        <taxon>Microbacteriaceae</taxon>
        <taxon>Curtobacterium</taxon>
    </lineage>
</organism>
<dbReference type="SUPFAM" id="SSF52266">
    <property type="entry name" value="SGNH hydrolase"/>
    <property type="match status" value="1"/>
</dbReference>
<accession>A0A147DM56</accession>
<dbReference type="InterPro" id="IPR013830">
    <property type="entry name" value="SGNH_hydro"/>
</dbReference>
<protein>
    <recommendedName>
        <fullName evidence="2">SGNH hydrolase-type esterase domain-containing protein</fullName>
    </recommendedName>
</protein>
<evidence type="ECO:0000259" key="2">
    <source>
        <dbReference type="Pfam" id="PF13472"/>
    </source>
</evidence>
<evidence type="ECO:0000313" key="3">
    <source>
        <dbReference type="EMBL" id="KTR47310.1"/>
    </source>
</evidence>
<dbReference type="PATRIC" id="fig|465820.4.peg.206"/>
<dbReference type="Pfam" id="PF13472">
    <property type="entry name" value="Lipase_GDSL_2"/>
    <property type="match status" value="1"/>
</dbReference>
<comment type="caution">
    <text evidence="3">The sequence shown here is derived from an EMBL/GenBank/DDBJ whole genome shotgun (WGS) entry which is preliminary data.</text>
</comment>
<dbReference type="AlphaFoldDB" id="A0A147DM56"/>
<dbReference type="RefSeq" id="WP_058750688.1">
    <property type="nucleotide sequence ID" value="NZ_LDRC01000106.1"/>
</dbReference>
<dbReference type="Gene3D" id="3.40.50.1110">
    <property type="entry name" value="SGNH hydrolase"/>
    <property type="match status" value="1"/>
</dbReference>
<reference evidence="3 4" key="1">
    <citation type="journal article" date="2016" name="Front. Microbiol.">
        <title>Genomic Resource of Rice Seed Associated Bacteria.</title>
        <authorList>
            <person name="Midha S."/>
            <person name="Bansal K."/>
            <person name="Sharma S."/>
            <person name="Kumar N."/>
            <person name="Patil P.P."/>
            <person name="Chaudhry V."/>
            <person name="Patil P.B."/>
        </authorList>
    </citation>
    <scope>NUCLEOTIDE SEQUENCE [LARGE SCALE GENOMIC DNA]</scope>
    <source>
        <strain evidence="3 4">NS359</strain>
    </source>
</reference>
<dbReference type="InterPro" id="IPR036514">
    <property type="entry name" value="SGNH_hydro_sf"/>
</dbReference>
<evidence type="ECO:0000313" key="4">
    <source>
        <dbReference type="Proteomes" id="UP000072763"/>
    </source>
</evidence>
<gene>
    <name evidence="3" type="ORF">NS359_15190</name>
</gene>